<keyword evidence="4" id="KW-1185">Reference proteome</keyword>
<proteinExistence type="predicted"/>
<dbReference type="Proteomes" id="UP000315677">
    <property type="component" value="Unassembled WGS sequence"/>
</dbReference>
<dbReference type="PANTHER" id="PTHR34075">
    <property type="entry name" value="BLR3430 PROTEIN"/>
    <property type="match status" value="1"/>
</dbReference>
<comment type="caution">
    <text evidence="3">The sequence shown here is derived from an EMBL/GenBank/DDBJ whole genome shotgun (WGS) entry which is preliminary data.</text>
</comment>
<protein>
    <submittedName>
        <fullName evidence="3">Putative OB-fold protein</fullName>
    </submittedName>
</protein>
<dbReference type="InterPro" id="IPR052513">
    <property type="entry name" value="Thioester_dehydratase-like"/>
</dbReference>
<dbReference type="PANTHER" id="PTHR34075:SF5">
    <property type="entry name" value="BLR3430 PROTEIN"/>
    <property type="match status" value="1"/>
</dbReference>
<reference evidence="3 4" key="1">
    <citation type="submission" date="2019-06" db="EMBL/GenBank/DDBJ databases">
        <title>Sequencing the genomes of 1000 actinobacteria strains.</title>
        <authorList>
            <person name="Klenk H.-P."/>
        </authorList>
    </citation>
    <scope>NUCLEOTIDE SEQUENCE [LARGE SCALE GENOMIC DNA]</scope>
    <source>
        <strain evidence="3 4">DSM 45301</strain>
    </source>
</reference>
<feature type="domain" description="ChsH2 C-terminal OB-fold" evidence="1">
    <location>
        <begin position="48"/>
        <end position="108"/>
    </location>
</feature>
<dbReference type="Pfam" id="PF12172">
    <property type="entry name" value="zf-ChsH2"/>
    <property type="match status" value="1"/>
</dbReference>
<sequence>MDRVPLVDYLVLGDEPHLVAQECTTCGARYFDRRSACASCGLQEFHAVDIPTTGTLRSFTIVHSAAAGVQVPFVAGIVDCDGTSVKGNVVNTPPDPEHVNLGMPVRLTTMSIGVDAAGVEAVGYGFEPAN</sequence>
<dbReference type="Pfam" id="PF01796">
    <property type="entry name" value="OB_ChsH2_C"/>
    <property type="match status" value="1"/>
</dbReference>
<dbReference type="InterPro" id="IPR022002">
    <property type="entry name" value="ChsH2_Znr"/>
</dbReference>
<organism evidence="3 4">
    <name type="scientific">Pseudonocardia kunmingensis</name>
    <dbReference type="NCBI Taxonomy" id="630975"/>
    <lineage>
        <taxon>Bacteria</taxon>
        <taxon>Bacillati</taxon>
        <taxon>Actinomycetota</taxon>
        <taxon>Actinomycetes</taxon>
        <taxon>Pseudonocardiales</taxon>
        <taxon>Pseudonocardiaceae</taxon>
        <taxon>Pseudonocardia</taxon>
    </lineage>
</organism>
<gene>
    <name evidence="3" type="ORF">FB558_3808</name>
</gene>
<evidence type="ECO:0000259" key="1">
    <source>
        <dbReference type="Pfam" id="PF01796"/>
    </source>
</evidence>
<dbReference type="SUPFAM" id="SSF50249">
    <property type="entry name" value="Nucleic acid-binding proteins"/>
    <property type="match status" value="1"/>
</dbReference>
<feature type="domain" description="ChsH2 rubredoxin-like zinc ribbon" evidence="2">
    <location>
        <begin position="13"/>
        <end position="41"/>
    </location>
</feature>
<name>A0A543DPJ0_9PSEU</name>
<evidence type="ECO:0000313" key="4">
    <source>
        <dbReference type="Proteomes" id="UP000315677"/>
    </source>
</evidence>
<dbReference type="InterPro" id="IPR002878">
    <property type="entry name" value="ChsH2_C"/>
</dbReference>
<evidence type="ECO:0000259" key="2">
    <source>
        <dbReference type="Pfam" id="PF12172"/>
    </source>
</evidence>
<dbReference type="EMBL" id="VFPA01000002">
    <property type="protein sequence ID" value="TQM11251.1"/>
    <property type="molecule type" value="Genomic_DNA"/>
</dbReference>
<accession>A0A543DPJ0</accession>
<evidence type="ECO:0000313" key="3">
    <source>
        <dbReference type="EMBL" id="TQM11251.1"/>
    </source>
</evidence>
<dbReference type="InterPro" id="IPR012340">
    <property type="entry name" value="NA-bd_OB-fold"/>
</dbReference>
<dbReference type="AlphaFoldDB" id="A0A543DPJ0"/>